<dbReference type="VEuPathDB" id="FungiDB:ATEG_02833"/>
<sequence>MFALFDEHEAILMPTPGFELLSHAIEMRSSIRCVFADTEHLKDQFASASIPELLAAFEDAINGALAQGLTVRAIFLCNPHNPLGRCYEPSVLRAIMAFCETRGLHLVVDEIYALSASEGRFHSTLTVSGTAATNVHVLYGPGKDWGLCGARLGCLITRNHELLRTLEQTARFTRASSLAEELLLSIFSDHEYTDSVHIPALRKRLSLARACVMQRLTELEIPFVEPHASFGIWIDLQRYLRFFCQNSSASREAQLARYLLSRGVLLMPSDVSSSQRHWFQSINPGLTMVEAFHTNDRGAFRLNYAVDAEMLRNGMDRFERALGELKVTHRPRAKRLSK</sequence>
<dbReference type="PANTHER" id="PTHR43795:SF39">
    <property type="entry name" value="AMINOTRANSFERASE CLASS I_CLASSII DOMAIN-CONTAINING PROTEIN"/>
    <property type="match status" value="1"/>
</dbReference>
<dbReference type="GO" id="GO:0008483">
    <property type="term" value="F:transaminase activity"/>
    <property type="evidence" value="ECO:0007669"/>
    <property type="project" value="TreeGrafter"/>
</dbReference>
<dbReference type="RefSeq" id="XP_001212011.1">
    <property type="nucleotide sequence ID" value="XM_001212011.1"/>
</dbReference>
<evidence type="ECO:0000256" key="1">
    <source>
        <dbReference type="ARBA" id="ARBA00022898"/>
    </source>
</evidence>
<dbReference type="SUPFAM" id="SSF53383">
    <property type="entry name" value="PLP-dependent transferases"/>
    <property type="match status" value="1"/>
</dbReference>
<dbReference type="EMBL" id="CH476597">
    <property type="protein sequence ID" value="EAU36107.1"/>
    <property type="molecule type" value="Genomic_DNA"/>
</dbReference>
<name>Q0CU01_ASPTN</name>
<dbReference type="GO" id="GO:0030170">
    <property type="term" value="F:pyridoxal phosphate binding"/>
    <property type="evidence" value="ECO:0007669"/>
    <property type="project" value="InterPro"/>
</dbReference>
<dbReference type="PANTHER" id="PTHR43795">
    <property type="entry name" value="BIFUNCTIONAL ASPARTATE AMINOTRANSFERASE AND GLUTAMATE/ASPARTATE-PREPHENATE AMINOTRANSFERASE-RELATED"/>
    <property type="match status" value="1"/>
</dbReference>
<dbReference type="GeneID" id="4317723"/>
<keyword evidence="1" id="KW-0663">Pyridoxal phosphate</keyword>
<reference evidence="4" key="1">
    <citation type="submission" date="2005-09" db="EMBL/GenBank/DDBJ databases">
        <title>Annotation of the Aspergillus terreus NIH2624 genome.</title>
        <authorList>
            <person name="Birren B.W."/>
            <person name="Lander E.S."/>
            <person name="Galagan J.E."/>
            <person name="Nusbaum C."/>
            <person name="Devon K."/>
            <person name="Henn M."/>
            <person name="Ma L.-J."/>
            <person name="Jaffe D.B."/>
            <person name="Butler J."/>
            <person name="Alvarez P."/>
            <person name="Gnerre S."/>
            <person name="Grabherr M."/>
            <person name="Kleber M."/>
            <person name="Mauceli E.W."/>
            <person name="Brockman W."/>
            <person name="Rounsley S."/>
            <person name="Young S.K."/>
            <person name="LaButti K."/>
            <person name="Pushparaj V."/>
            <person name="DeCaprio D."/>
            <person name="Crawford M."/>
            <person name="Koehrsen M."/>
            <person name="Engels R."/>
            <person name="Montgomery P."/>
            <person name="Pearson M."/>
            <person name="Howarth C."/>
            <person name="Larson L."/>
            <person name="Luoma S."/>
            <person name="White J."/>
            <person name="Alvarado L."/>
            <person name="Kodira C.D."/>
            <person name="Zeng Q."/>
            <person name="Oleary S."/>
            <person name="Yandava C."/>
            <person name="Denning D.W."/>
            <person name="Nierman W.C."/>
            <person name="Milne T."/>
            <person name="Madden K."/>
        </authorList>
    </citation>
    <scope>NUCLEOTIDE SEQUENCE [LARGE SCALE GENOMIC DNA]</scope>
    <source>
        <strain evidence="4">NIH 2624 / FGSC A1156</strain>
    </source>
</reference>
<dbReference type="InterPro" id="IPR015422">
    <property type="entry name" value="PyrdxlP-dep_Trfase_small"/>
</dbReference>
<dbReference type="OrthoDB" id="7042322at2759"/>
<organism evidence="3 4">
    <name type="scientific">Aspergillus terreus (strain NIH 2624 / FGSC A1156)</name>
    <dbReference type="NCBI Taxonomy" id="341663"/>
    <lineage>
        <taxon>Eukaryota</taxon>
        <taxon>Fungi</taxon>
        <taxon>Dikarya</taxon>
        <taxon>Ascomycota</taxon>
        <taxon>Pezizomycotina</taxon>
        <taxon>Eurotiomycetes</taxon>
        <taxon>Eurotiomycetidae</taxon>
        <taxon>Eurotiales</taxon>
        <taxon>Aspergillaceae</taxon>
        <taxon>Aspergillus</taxon>
        <taxon>Aspergillus subgen. Circumdati</taxon>
    </lineage>
</organism>
<dbReference type="Gene3D" id="3.40.640.10">
    <property type="entry name" value="Type I PLP-dependent aspartate aminotransferase-like (Major domain)"/>
    <property type="match status" value="1"/>
</dbReference>
<dbReference type="InterPro" id="IPR004839">
    <property type="entry name" value="Aminotransferase_I/II_large"/>
</dbReference>
<dbReference type="Pfam" id="PF00155">
    <property type="entry name" value="Aminotran_1_2"/>
    <property type="match status" value="1"/>
</dbReference>
<dbReference type="eggNOG" id="KOG0256">
    <property type="taxonomic scope" value="Eukaryota"/>
</dbReference>
<feature type="domain" description="Aminotransferase class I/classII large" evidence="2">
    <location>
        <begin position="1"/>
        <end position="271"/>
    </location>
</feature>
<dbReference type="InterPro" id="IPR015421">
    <property type="entry name" value="PyrdxlP-dep_Trfase_major"/>
</dbReference>
<evidence type="ECO:0000259" key="2">
    <source>
        <dbReference type="Pfam" id="PF00155"/>
    </source>
</evidence>
<evidence type="ECO:0000313" key="4">
    <source>
        <dbReference type="Proteomes" id="UP000007963"/>
    </source>
</evidence>
<accession>Q0CU01</accession>
<dbReference type="PRINTS" id="PR00753">
    <property type="entry name" value="ACCSYNTHASE"/>
</dbReference>
<dbReference type="Proteomes" id="UP000007963">
    <property type="component" value="Unassembled WGS sequence"/>
</dbReference>
<dbReference type="GO" id="GO:0006520">
    <property type="term" value="P:amino acid metabolic process"/>
    <property type="evidence" value="ECO:0007669"/>
    <property type="project" value="TreeGrafter"/>
</dbReference>
<evidence type="ECO:0000313" key="3">
    <source>
        <dbReference type="EMBL" id="EAU36107.1"/>
    </source>
</evidence>
<gene>
    <name evidence="3" type="ORF">ATEG_02833</name>
</gene>
<proteinExistence type="predicted"/>
<dbReference type="InterPro" id="IPR050478">
    <property type="entry name" value="Ethylene_sulfur-biosynth"/>
</dbReference>
<protein>
    <recommendedName>
        <fullName evidence="2">Aminotransferase class I/classII large domain-containing protein</fullName>
    </recommendedName>
</protein>
<dbReference type="HOGENOM" id="CLU_017584_1_1_1"/>
<dbReference type="AlphaFoldDB" id="Q0CU01"/>
<dbReference type="OMA" id="TYAMSAG"/>
<dbReference type="STRING" id="341663.Q0CU01"/>
<dbReference type="CDD" id="cd00609">
    <property type="entry name" value="AAT_like"/>
    <property type="match status" value="1"/>
</dbReference>
<dbReference type="Gene3D" id="3.90.1150.10">
    <property type="entry name" value="Aspartate Aminotransferase, domain 1"/>
    <property type="match status" value="1"/>
</dbReference>
<dbReference type="InterPro" id="IPR015424">
    <property type="entry name" value="PyrdxlP-dep_Trfase"/>
</dbReference>